<gene>
    <name evidence="1" type="ORF">MARGE09_P1925</name>
</gene>
<proteinExistence type="predicted"/>
<dbReference type="Proteomes" id="UP001320119">
    <property type="component" value="Chromosome"/>
</dbReference>
<dbReference type="KEGG" id="marq:MARGE09_P1925"/>
<dbReference type="RefSeq" id="WP_236987198.1">
    <property type="nucleotide sequence ID" value="NZ_AP023086.1"/>
</dbReference>
<keyword evidence="2" id="KW-1185">Reference proteome</keyword>
<dbReference type="AlphaFoldDB" id="A0AAN1WHM3"/>
<reference evidence="1 2" key="1">
    <citation type="journal article" date="2022" name="IScience">
        <title>An ultrasensitive nanofiber-based assay for enzymatic hydrolysis and deep-sea microbial degradation of cellulose.</title>
        <authorList>
            <person name="Tsudome M."/>
            <person name="Tachioka M."/>
            <person name="Miyazaki M."/>
            <person name="Uchimura K."/>
            <person name="Tsuda M."/>
            <person name="Takaki Y."/>
            <person name="Deguchi S."/>
        </authorList>
    </citation>
    <scope>NUCLEOTIDE SEQUENCE [LARGE SCALE GENOMIC DNA]</scope>
    <source>
        <strain evidence="1 2">GE09</strain>
    </source>
</reference>
<evidence type="ECO:0000313" key="2">
    <source>
        <dbReference type="Proteomes" id="UP001320119"/>
    </source>
</evidence>
<dbReference type="EMBL" id="AP023086">
    <property type="protein sequence ID" value="BCD97724.1"/>
    <property type="molecule type" value="Genomic_DNA"/>
</dbReference>
<protein>
    <submittedName>
        <fullName evidence="1">Uncharacterized protein</fullName>
    </submittedName>
</protein>
<sequence>MTTLEYLSNWDIDQIRKVACHLDKFGVVSDEDGYGLPSIWIEKWSDECTGYLRNYGYKGGSLCTIGKYLNGYGAVYGLFDQNKLRAETALEYLIELASRNM</sequence>
<evidence type="ECO:0000313" key="1">
    <source>
        <dbReference type="EMBL" id="BCD97724.1"/>
    </source>
</evidence>
<organism evidence="1 2">
    <name type="scientific">Marinagarivorans cellulosilyticus</name>
    <dbReference type="NCBI Taxonomy" id="2721545"/>
    <lineage>
        <taxon>Bacteria</taxon>
        <taxon>Pseudomonadati</taxon>
        <taxon>Pseudomonadota</taxon>
        <taxon>Gammaproteobacteria</taxon>
        <taxon>Cellvibrionales</taxon>
        <taxon>Cellvibrionaceae</taxon>
        <taxon>Marinagarivorans</taxon>
    </lineage>
</organism>
<name>A0AAN1WHM3_9GAMM</name>
<accession>A0AAN1WHM3</accession>